<evidence type="ECO:0000256" key="8">
    <source>
        <dbReference type="ARBA" id="ARBA00023170"/>
    </source>
</evidence>
<dbReference type="GO" id="GO:0005886">
    <property type="term" value="C:plasma membrane"/>
    <property type="evidence" value="ECO:0007669"/>
    <property type="project" value="UniProtKB-ARBA"/>
</dbReference>
<dbReference type="AlphaFoldDB" id="A0AA41MMV2"/>
<evidence type="ECO:0000259" key="13">
    <source>
        <dbReference type="PROSITE" id="PS50262"/>
    </source>
</evidence>
<feature type="transmembrane region" description="Helical" evidence="11">
    <location>
        <begin position="237"/>
        <end position="259"/>
    </location>
</feature>
<protein>
    <submittedName>
        <fullName evidence="14">Olfactory receptor 4K5</fullName>
    </submittedName>
</protein>
<keyword evidence="8 10" id="KW-0675">Receptor</keyword>
<dbReference type="SUPFAM" id="SSF81321">
    <property type="entry name" value="Family A G protein-coupled receptor-like"/>
    <property type="match status" value="2"/>
</dbReference>
<feature type="transmembrane region" description="Helical" evidence="11">
    <location>
        <begin position="411"/>
        <end position="428"/>
    </location>
</feature>
<feature type="transmembrane region" description="Helical" evidence="11">
    <location>
        <begin position="378"/>
        <end position="399"/>
    </location>
</feature>
<dbReference type="Pfam" id="PF13853">
    <property type="entry name" value="7tm_4"/>
    <property type="match status" value="1"/>
</dbReference>
<evidence type="ECO:0000256" key="11">
    <source>
        <dbReference type="SAM" id="Phobius"/>
    </source>
</evidence>
<keyword evidence="12" id="KW-0732">Signal</keyword>
<evidence type="ECO:0000256" key="3">
    <source>
        <dbReference type="ARBA" id="ARBA00022692"/>
    </source>
</evidence>
<evidence type="ECO:0000256" key="9">
    <source>
        <dbReference type="ARBA" id="ARBA00023224"/>
    </source>
</evidence>
<comment type="similarity">
    <text evidence="2 10">Belongs to the G-protein coupled receptor 1 family.</text>
</comment>
<keyword evidence="5 10" id="KW-0297">G-protein coupled receptor</keyword>
<feature type="transmembrane region" description="Helical" evidence="11">
    <location>
        <begin position="344"/>
        <end position="366"/>
    </location>
</feature>
<dbReference type="Pfam" id="PF00001">
    <property type="entry name" value="7tm_1"/>
    <property type="match status" value="1"/>
</dbReference>
<keyword evidence="7" id="KW-1015">Disulfide bond</keyword>
<dbReference type="PROSITE" id="PS50262">
    <property type="entry name" value="G_PROTEIN_RECEP_F1_2"/>
    <property type="match status" value="2"/>
</dbReference>
<dbReference type="PRINTS" id="PR00245">
    <property type="entry name" value="OLFACTORYR"/>
</dbReference>
<keyword evidence="3 10" id="KW-0812">Transmembrane</keyword>
<comment type="caution">
    <text evidence="14">The sequence shown here is derived from an EMBL/GenBank/DDBJ whole genome shotgun (WGS) entry which is preliminary data.</text>
</comment>
<evidence type="ECO:0000256" key="10">
    <source>
        <dbReference type="RuleBase" id="RU000688"/>
    </source>
</evidence>
<evidence type="ECO:0000256" key="4">
    <source>
        <dbReference type="ARBA" id="ARBA00022989"/>
    </source>
</evidence>
<feature type="domain" description="G-protein coupled receptors family 1 profile" evidence="13">
    <location>
        <begin position="1"/>
        <end position="185"/>
    </location>
</feature>
<dbReference type="EMBL" id="JAATJV010234599">
    <property type="protein sequence ID" value="MBZ3874688.1"/>
    <property type="molecule type" value="Genomic_DNA"/>
</dbReference>
<dbReference type="Gene3D" id="1.20.1070.10">
    <property type="entry name" value="Rhodopsin 7-helix transmembrane proteins"/>
    <property type="match status" value="2"/>
</dbReference>
<evidence type="ECO:0000313" key="15">
    <source>
        <dbReference type="Proteomes" id="UP001166674"/>
    </source>
</evidence>
<evidence type="ECO:0000256" key="7">
    <source>
        <dbReference type="ARBA" id="ARBA00023157"/>
    </source>
</evidence>
<feature type="transmembrane region" description="Helical" evidence="11">
    <location>
        <begin position="102"/>
        <end position="125"/>
    </location>
</feature>
<dbReference type="InterPro" id="IPR000276">
    <property type="entry name" value="GPCR_Rhodpsn"/>
</dbReference>
<dbReference type="FunFam" id="1.20.1070.10:FF:000012">
    <property type="entry name" value="Olfactory receptor"/>
    <property type="match status" value="1"/>
</dbReference>
<accession>A0AA41MMV2</accession>
<feature type="transmembrane region" description="Helical" evidence="11">
    <location>
        <begin position="70"/>
        <end position="90"/>
    </location>
</feature>
<evidence type="ECO:0000256" key="6">
    <source>
        <dbReference type="ARBA" id="ARBA00023136"/>
    </source>
</evidence>
<dbReference type="PROSITE" id="PS00237">
    <property type="entry name" value="G_PROTEIN_RECEP_F1_1"/>
    <property type="match status" value="1"/>
</dbReference>
<dbReference type="GO" id="GO:0004930">
    <property type="term" value="F:G protein-coupled receptor activity"/>
    <property type="evidence" value="ECO:0007669"/>
    <property type="project" value="UniProtKB-KW"/>
</dbReference>
<reference evidence="14" key="1">
    <citation type="submission" date="2020-03" db="EMBL/GenBank/DDBJ databases">
        <title>Studies in the Genomics of Life Span.</title>
        <authorList>
            <person name="Glass D."/>
        </authorList>
    </citation>
    <scope>NUCLEOTIDE SEQUENCE</scope>
    <source>
        <strain evidence="14">SUZIE</strain>
        <tissue evidence="14">Muscle</tissue>
    </source>
</reference>
<feature type="transmembrane region" description="Helical" evidence="11">
    <location>
        <begin position="280"/>
        <end position="297"/>
    </location>
</feature>
<feature type="signal peptide" evidence="12">
    <location>
        <begin position="1"/>
        <end position="21"/>
    </location>
</feature>
<feature type="transmembrane region" description="Helical" evidence="11">
    <location>
        <begin position="164"/>
        <end position="186"/>
    </location>
</feature>
<dbReference type="InterPro" id="IPR017452">
    <property type="entry name" value="GPCR_Rhodpsn_7TM"/>
</dbReference>
<evidence type="ECO:0000256" key="12">
    <source>
        <dbReference type="SAM" id="SignalP"/>
    </source>
</evidence>
<sequence length="462" mass="51225">MNTHKCIVLVVGSWLTGVLHSISQLVFSVNLPFCGPNKVDRFFCDLPLVIKLACTDTYILQILMLSDSGLMAMISFLLLLISYTVILLTVRRHSLVGMAKAQATLSAHITVVTLFFGPCILIYAWPFSGCFRAGPPPGPMDKANLSGVSEFVLLGLSSSQELQLFFFAFFSVLYVVIVLGNLLIILTVTSDASLHSPMYFLLGNLSFVDICQASFATPKMIADFLSEHKTISFSGCIAQIFFIHLFTGGEMVLLVSMAYDRYVAICKPLHYLVIMSQRTCTVLVVISWTVGLVHTLSQLSFTVNLPFCGPNVVDSFFCDLPRVTKLACLDSYIIEILIVVNSGILSLSTFSVLVSSYVIILVTVWFKSSAAMAKAFSTLAAHITVVILFFGPCIFIYVWPFTTYPVDKVLAIFYTIFTPILNPIIYTLRNRDMKAAMRKIVAHYLRSKKVSEIPLVARNSLY</sequence>
<evidence type="ECO:0000256" key="2">
    <source>
        <dbReference type="ARBA" id="ARBA00010663"/>
    </source>
</evidence>
<feature type="transmembrane region" description="Helical" evidence="11">
    <location>
        <begin position="198"/>
        <end position="217"/>
    </location>
</feature>
<dbReference type="InterPro" id="IPR050427">
    <property type="entry name" value="Olfactory_Receptors"/>
</dbReference>
<gene>
    <name evidence="14" type="ORF">SUZIE_129755</name>
</gene>
<comment type="subcellular location">
    <subcellularLocation>
        <location evidence="1">Membrane</location>
        <topology evidence="1">Multi-pass membrane protein</topology>
    </subcellularLocation>
</comment>
<dbReference type="InterPro" id="IPR000725">
    <property type="entry name" value="Olfact_rcpt"/>
</dbReference>
<keyword evidence="9 10" id="KW-0807">Transducer</keyword>
<dbReference type="PRINTS" id="PR00237">
    <property type="entry name" value="GPCRRHODOPSN"/>
</dbReference>
<organism evidence="14 15">
    <name type="scientific">Sciurus carolinensis</name>
    <name type="common">Eastern gray squirrel</name>
    <dbReference type="NCBI Taxonomy" id="30640"/>
    <lineage>
        <taxon>Eukaryota</taxon>
        <taxon>Metazoa</taxon>
        <taxon>Chordata</taxon>
        <taxon>Craniata</taxon>
        <taxon>Vertebrata</taxon>
        <taxon>Euteleostomi</taxon>
        <taxon>Mammalia</taxon>
        <taxon>Eutheria</taxon>
        <taxon>Euarchontoglires</taxon>
        <taxon>Glires</taxon>
        <taxon>Rodentia</taxon>
        <taxon>Sciuromorpha</taxon>
        <taxon>Sciuridae</taxon>
        <taxon>Sciurinae</taxon>
        <taxon>Sciurini</taxon>
        <taxon>Sciurus</taxon>
    </lineage>
</organism>
<keyword evidence="6 11" id="KW-0472">Membrane</keyword>
<dbReference type="CDD" id="cd15226">
    <property type="entry name" value="7tmA_OR4-like"/>
    <property type="match status" value="1"/>
</dbReference>
<evidence type="ECO:0000256" key="1">
    <source>
        <dbReference type="ARBA" id="ARBA00004141"/>
    </source>
</evidence>
<keyword evidence="15" id="KW-1185">Reference proteome</keyword>
<evidence type="ECO:0000256" key="5">
    <source>
        <dbReference type="ARBA" id="ARBA00023040"/>
    </source>
</evidence>
<proteinExistence type="inferred from homology"/>
<feature type="domain" description="G-protein coupled receptors family 1 profile" evidence="13">
    <location>
        <begin position="180"/>
        <end position="426"/>
    </location>
</feature>
<dbReference type="Proteomes" id="UP001166674">
    <property type="component" value="Unassembled WGS sequence"/>
</dbReference>
<name>A0AA41MMV2_SCICA</name>
<feature type="chain" id="PRO_5041395505" evidence="12">
    <location>
        <begin position="22"/>
        <end position="462"/>
    </location>
</feature>
<dbReference type="PANTHER" id="PTHR48002">
    <property type="entry name" value="OLFACTORY RECEPTOR"/>
    <property type="match status" value="1"/>
</dbReference>
<keyword evidence="4 11" id="KW-1133">Transmembrane helix</keyword>
<evidence type="ECO:0000313" key="14">
    <source>
        <dbReference type="EMBL" id="MBZ3874688.1"/>
    </source>
</evidence>
<dbReference type="GO" id="GO:0004984">
    <property type="term" value="F:olfactory receptor activity"/>
    <property type="evidence" value="ECO:0007669"/>
    <property type="project" value="InterPro"/>
</dbReference>